<organism evidence="9 10">
    <name type="scientific">Armadillidium nasatum</name>
    <dbReference type="NCBI Taxonomy" id="96803"/>
    <lineage>
        <taxon>Eukaryota</taxon>
        <taxon>Metazoa</taxon>
        <taxon>Ecdysozoa</taxon>
        <taxon>Arthropoda</taxon>
        <taxon>Crustacea</taxon>
        <taxon>Multicrustacea</taxon>
        <taxon>Malacostraca</taxon>
        <taxon>Eumalacostraca</taxon>
        <taxon>Peracarida</taxon>
        <taxon>Isopoda</taxon>
        <taxon>Oniscidea</taxon>
        <taxon>Crinocheta</taxon>
        <taxon>Armadillidiidae</taxon>
        <taxon>Armadillidium</taxon>
    </lineage>
</organism>
<dbReference type="Proteomes" id="UP000326759">
    <property type="component" value="Unassembled WGS sequence"/>
</dbReference>
<proteinExistence type="inferred from homology"/>
<dbReference type="Gene3D" id="1.10.10.10">
    <property type="entry name" value="Winged helix-like DNA-binding domain superfamily/Winged helix DNA-binding domain"/>
    <property type="match status" value="1"/>
</dbReference>
<dbReference type="GO" id="GO:0120231">
    <property type="term" value="C:DNA recombinase auxiliary factor complex"/>
    <property type="evidence" value="ECO:0007669"/>
    <property type="project" value="TreeGrafter"/>
</dbReference>
<name>A0A5N5SKK5_9CRUS</name>
<accession>A0A5N5SKK5</accession>
<protein>
    <submittedName>
        <fullName evidence="9">Homologous-pairing protein 2-like protein</fullName>
    </submittedName>
</protein>
<gene>
    <name evidence="9" type="primary">Psmc3ip</name>
    <name evidence="9" type="ORF">Anas_01323</name>
</gene>
<dbReference type="OrthoDB" id="272266at2759"/>
<comment type="subcellular location">
    <subcellularLocation>
        <location evidence="1">Nucleus</location>
    </subcellularLocation>
</comment>
<evidence type="ECO:0000256" key="3">
    <source>
        <dbReference type="ARBA" id="ARBA00023172"/>
    </source>
</evidence>
<feature type="coiled-coil region" evidence="6">
    <location>
        <begin position="79"/>
        <end position="143"/>
    </location>
</feature>
<dbReference type="PANTHER" id="PTHR15938">
    <property type="entry name" value="TBP-1 INTERACTING PROTEIN"/>
    <property type="match status" value="1"/>
</dbReference>
<feature type="domain" description="Homologous-pairing protein 2 winged helix" evidence="8">
    <location>
        <begin position="10"/>
        <end position="66"/>
    </location>
</feature>
<dbReference type="GO" id="GO:0120230">
    <property type="term" value="F:recombinase activator activity"/>
    <property type="evidence" value="ECO:0007669"/>
    <property type="project" value="TreeGrafter"/>
</dbReference>
<evidence type="ECO:0000256" key="1">
    <source>
        <dbReference type="ARBA" id="ARBA00004123"/>
    </source>
</evidence>
<evidence type="ECO:0000259" key="8">
    <source>
        <dbReference type="Pfam" id="PF07106"/>
    </source>
</evidence>
<dbReference type="GO" id="GO:0010774">
    <property type="term" value="P:meiotic strand invasion involved in reciprocal meiotic recombination"/>
    <property type="evidence" value="ECO:0007669"/>
    <property type="project" value="TreeGrafter"/>
</dbReference>
<evidence type="ECO:0000313" key="10">
    <source>
        <dbReference type="Proteomes" id="UP000326759"/>
    </source>
</evidence>
<evidence type="ECO:0000256" key="2">
    <source>
        <dbReference type="ARBA" id="ARBA00007922"/>
    </source>
</evidence>
<dbReference type="InterPro" id="IPR036388">
    <property type="entry name" value="WH-like_DNA-bd_sf"/>
</dbReference>
<dbReference type="PANTHER" id="PTHR15938:SF0">
    <property type="entry name" value="HOMOLOGOUS-PAIRING PROTEIN 2 HOMOLOG"/>
    <property type="match status" value="1"/>
</dbReference>
<dbReference type="GO" id="GO:0003690">
    <property type="term" value="F:double-stranded DNA binding"/>
    <property type="evidence" value="ECO:0007669"/>
    <property type="project" value="TreeGrafter"/>
</dbReference>
<dbReference type="Pfam" id="PF07106">
    <property type="entry name" value="WHD_TBPIP"/>
    <property type="match status" value="1"/>
</dbReference>
<feature type="region of interest" description="Disordered" evidence="7">
    <location>
        <begin position="310"/>
        <end position="330"/>
    </location>
</feature>
<evidence type="ECO:0000256" key="4">
    <source>
        <dbReference type="ARBA" id="ARBA00023242"/>
    </source>
</evidence>
<evidence type="ECO:0000256" key="5">
    <source>
        <dbReference type="ARBA" id="ARBA00023254"/>
    </source>
</evidence>
<dbReference type="GO" id="GO:0000709">
    <property type="term" value="P:meiotic joint molecule formation"/>
    <property type="evidence" value="ECO:0007669"/>
    <property type="project" value="TreeGrafter"/>
</dbReference>
<reference evidence="9 10" key="1">
    <citation type="journal article" date="2019" name="PLoS Biol.">
        <title>Sex chromosomes control vertical transmission of feminizing Wolbachia symbionts in an isopod.</title>
        <authorList>
            <person name="Becking T."/>
            <person name="Chebbi M.A."/>
            <person name="Giraud I."/>
            <person name="Moumen B."/>
            <person name="Laverre T."/>
            <person name="Caubet Y."/>
            <person name="Peccoud J."/>
            <person name="Gilbert C."/>
            <person name="Cordaux R."/>
        </authorList>
    </citation>
    <scope>NUCLEOTIDE SEQUENCE [LARGE SCALE GENOMIC DNA]</scope>
    <source>
        <strain evidence="9">ANa2</strain>
        <tissue evidence="9">Whole body excluding digestive tract and cuticle</tissue>
    </source>
</reference>
<evidence type="ECO:0000256" key="6">
    <source>
        <dbReference type="SAM" id="Coils"/>
    </source>
</evidence>
<keyword evidence="4" id="KW-0539">Nucleus</keyword>
<evidence type="ECO:0000256" key="7">
    <source>
        <dbReference type="SAM" id="MobiDB-lite"/>
    </source>
</evidence>
<dbReference type="GO" id="GO:0000794">
    <property type="term" value="C:condensed nuclear chromosome"/>
    <property type="evidence" value="ECO:0007669"/>
    <property type="project" value="TreeGrafter"/>
</dbReference>
<sequence>MSKKDDGTVKVFNYMKQQNRPYSVNDIFLNLHKEIGKTAVQKALDSLVENGSLKEKVYGKQKVYVITQDNFPPLEDGKLKELDAKISELTEDLKIKTKEASDLEGKKKNIGSSMTTEEAEANIKQIENEIALIKESLSKIQCNGDVVTQQEKERIEFDREKKLKEWKRRKRLAMDILNAILESYPKSKKEFLYLSIFLQRTHLKKFIFSSVQISTHFVVFMQFYLSFNINVNNEDHISFKLENEAFINVVTSGDNNNNSFHSRDDALIRDKLHTVISESITAHRVSRPFIVISNVSNDLKENIYLNTKRNKKNLDHSENKGAPYFAQSPPKDNIRPSALLKRSFYSEQVPLVVTPFSFPENIPLQIPRPDLESRSFNKDSSFSSV</sequence>
<comment type="caution">
    <text evidence="9">The sequence shown here is derived from an EMBL/GenBank/DDBJ whole genome shotgun (WGS) entry which is preliminary data.</text>
</comment>
<dbReference type="InterPro" id="IPR010776">
    <property type="entry name" value="Hop2_WH_dom"/>
</dbReference>
<dbReference type="EMBL" id="SEYY01024416">
    <property type="protein sequence ID" value="KAB7494139.1"/>
    <property type="molecule type" value="Genomic_DNA"/>
</dbReference>
<dbReference type="GO" id="GO:0007129">
    <property type="term" value="P:homologous chromosome pairing at meiosis"/>
    <property type="evidence" value="ECO:0007669"/>
    <property type="project" value="TreeGrafter"/>
</dbReference>
<dbReference type="AlphaFoldDB" id="A0A5N5SKK5"/>
<evidence type="ECO:0000313" key="9">
    <source>
        <dbReference type="EMBL" id="KAB7494139.1"/>
    </source>
</evidence>
<keyword evidence="10" id="KW-1185">Reference proteome</keyword>
<comment type="similarity">
    <text evidence="2">Belongs to the HOP2 family.</text>
</comment>
<keyword evidence="3" id="KW-0233">DNA recombination</keyword>
<keyword evidence="6" id="KW-0175">Coiled coil</keyword>
<feature type="region of interest" description="Disordered" evidence="7">
    <location>
        <begin position="366"/>
        <end position="385"/>
    </location>
</feature>
<keyword evidence="5" id="KW-0469">Meiosis</keyword>